<reference evidence="1 2" key="1">
    <citation type="journal article" date="2018" name="Sci. Rep.">
        <title>Genomic signatures of local adaptation to the degree of environmental predictability in rotifers.</title>
        <authorList>
            <person name="Franch-Gras L."/>
            <person name="Hahn C."/>
            <person name="Garcia-Roger E.M."/>
            <person name="Carmona M.J."/>
            <person name="Serra M."/>
            <person name="Gomez A."/>
        </authorList>
    </citation>
    <scope>NUCLEOTIDE SEQUENCE [LARGE SCALE GENOMIC DNA]</scope>
    <source>
        <strain evidence="1">HYR1</strain>
    </source>
</reference>
<organism evidence="1 2">
    <name type="scientific">Brachionus plicatilis</name>
    <name type="common">Marine rotifer</name>
    <name type="synonym">Brachionus muelleri</name>
    <dbReference type="NCBI Taxonomy" id="10195"/>
    <lineage>
        <taxon>Eukaryota</taxon>
        <taxon>Metazoa</taxon>
        <taxon>Spiralia</taxon>
        <taxon>Gnathifera</taxon>
        <taxon>Rotifera</taxon>
        <taxon>Eurotatoria</taxon>
        <taxon>Monogononta</taxon>
        <taxon>Pseudotrocha</taxon>
        <taxon>Ploima</taxon>
        <taxon>Brachionidae</taxon>
        <taxon>Brachionus</taxon>
    </lineage>
</organism>
<comment type="caution">
    <text evidence="1">The sequence shown here is derived from an EMBL/GenBank/DDBJ whole genome shotgun (WGS) entry which is preliminary data.</text>
</comment>
<keyword evidence="2" id="KW-1185">Reference proteome</keyword>
<dbReference type="Proteomes" id="UP000276133">
    <property type="component" value="Unassembled WGS sequence"/>
</dbReference>
<sequence length="134" mass="15229">MMQMCQGERLLLCLNWRSNSASDQLFCTLVLNKSNNNSSSSLANYGLLLCICLSVTIPDILKSFGQSMDSSFCEDSKDIKFIWPVSGTWTLSISMDSSFFQHLTVLRITPGNYDQNKKYCNCLILNEQVKVRNY</sequence>
<accession>A0A3M7SJI1</accession>
<dbReference type="AlphaFoldDB" id="A0A3M7SJI1"/>
<name>A0A3M7SJI1_BRAPC</name>
<evidence type="ECO:0000313" key="1">
    <source>
        <dbReference type="EMBL" id="RNA35855.1"/>
    </source>
</evidence>
<protein>
    <submittedName>
        <fullName evidence="1">Uncharacterized protein</fullName>
    </submittedName>
</protein>
<dbReference type="EMBL" id="REGN01001281">
    <property type="protein sequence ID" value="RNA35855.1"/>
    <property type="molecule type" value="Genomic_DNA"/>
</dbReference>
<proteinExistence type="predicted"/>
<evidence type="ECO:0000313" key="2">
    <source>
        <dbReference type="Proteomes" id="UP000276133"/>
    </source>
</evidence>
<gene>
    <name evidence="1" type="ORF">BpHYR1_049912</name>
</gene>